<dbReference type="EMBL" id="CACRXK020007682">
    <property type="protein sequence ID" value="CAB4012919.1"/>
    <property type="molecule type" value="Genomic_DNA"/>
</dbReference>
<comment type="caution">
    <text evidence="4">The sequence shown here is derived from an EMBL/GenBank/DDBJ whole genome shotgun (WGS) entry which is preliminary data.</text>
</comment>
<feature type="compositionally biased region" description="Basic and acidic residues" evidence="3">
    <location>
        <begin position="10"/>
        <end position="21"/>
    </location>
</feature>
<dbReference type="PANTHER" id="PTHR14490:SF5">
    <property type="entry name" value="PROTEIN KRI1 HOMOLOG"/>
    <property type="match status" value="1"/>
</dbReference>
<sequence>EENALEQQEEFERKHNFRFEEPDAAQLKSYPRNVAGSLRRKDNKRKDKREERNERKLKEKEQKKQELKRLKNLKKKEILEKLEKLKEVTGNPNVGFDDEDLEGDFDPAKYDEAMQKAFNDDYYNEEETDKPEFNDEDLDDYKEENWDEWEGHGQDGEAPHCDDPGFNMDADCDGNSKTTTNNSEGKKKSAFSTALHAAKPTFDPGEKSFEEYFDEYYKLDYEDIIGDLPCRFKYREVEPNDFGLTVDEILMCDDKELNQWASLKKSIQYRTKEEEKKDIKRYRQRGRDLNKKMLILKSLANPDDETEKTTENNHRDSRIKNTDEKTEKRLKEIAKKIKGDGKWRWNGKGRISKQDREEQSKKRRVMKHFRGAKSDKISKLSSSRLLAYGVNKKKKSK</sequence>
<dbReference type="InterPro" id="IPR018034">
    <property type="entry name" value="Kri1"/>
</dbReference>
<evidence type="ECO:0000256" key="1">
    <source>
        <dbReference type="ARBA" id="ARBA00007473"/>
    </source>
</evidence>
<proteinExistence type="inferred from homology"/>
<dbReference type="GO" id="GO:0005730">
    <property type="term" value="C:nucleolus"/>
    <property type="evidence" value="ECO:0007669"/>
    <property type="project" value="TreeGrafter"/>
</dbReference>
<keyword evidence="5" id="KW-1185">Reference proteome</keyword>
<dbReference type="InterPro" id="IPR024626">
    <property type="entry name" value="Kri1-like_C"/>
</dbReference>
<dbReference type="AlphaFoldDB" id="A0A7D9INN3"/>
<evidence type="ECO:0000256" key="3">
    <source>
        <dbReference type="SAM" id="MobiDB-lite"/>
    </source>
</evidence>
<evidence type="ECO:0000313" key="5">
    <source>
        <dbReference type="Proteomes" id="UP001152795"/>
    </source>
</evidence>
<organism evidence="4 5">
    <name type="scientific">Paramuricea clavata</name>
    <name type="common">Red gorgonian</name>
    <name type="synonym">Violescent sea-whip</name>
    <dbReference type="NCBI Taxonomy" id="317549"/>
    <lineage>
        <taxon>Eukaryota</taxon>
        <taxon>Metazoa</taxon>
        <taxon>Cnidaria</taxon>
        <taxon>Anthozoa</taxon>
        <taxon>Octocorallia</taxon>
        <taxon>Malacalcyonacea</taxon>
        <taxon>Plexauridae</taxon>
        <taxon>Paramuricea</taxon>
    </lineage>
</organism>
<evidence type="ECO:0000256" key="2">
    <source>
        <dbReference type="ARBA" id="ARBA00017294"/>
    </source>
</evidence>
<feature type="region of interest" description="Disordered" evidence="3">
    <location>
        <begin position="148"/>
        <end position="188"/>
    </location>
</feature>
<name>A0A7D9INN3_PARCT</name>
<dbReference type="Pfam" id="PF12936">
    <property type="entry name" value="Kri1_C"/>
    <property type="match status" value="1"/>
</dbReference>
<comment type="similarity">
    <text evidence="1">Belongs to the KRI1 family.</text>
</comment>
<feature type="non-terminal residue" evidence="4">
    <location>
        <position position="397"/>
    </location>
</feature>
<feature type="region of interest" description="Disordered" evidence="3">
    <location>
        <begin position="297"/>
        <end position="378"/>
    </location>
</feature>
<dbReference type="OrthoDB" id="10252032at2759"/>
<reference evidence="4" key="1">
    <citation type="submission" date="2020-04" db="EMBL/GenBank/DDBJ databases">
        <authorList>
            <person name="Alioto T."/>
            <person name="Alioto T."/>
            <person name="Gomez Garrido J."/>
        </authorList>
    </citation>
    <scope>NUCLEOTIDE SEQUENCE</scope>
    <source>
        <strain evidence="4">A484AB</strain>
    </source>
</reference>
<dbReference type="PANTHER" id="PTHR14490">
    <property type="entry name" value="ZINC FINGER, ZZ TYPE"/>
    <property type="match status" value="1"/>
</dbReference>
<protein>
    <recommendedName>
        <fullName evidence="2">Protein KRI1 homolog</fullName>
    </recommendedName>
</protein>
<feature type="compositionally biased region" description="Basic residues" evidence="3">
    <location>
        <begin position="361"/>
        <end position="371"/>
    </location>
</feature>
<feature type="compositionally biased region" description="Basic and acidic residues" evidence="3">
    <location>
        <begin position="44"/>
        <end position="70"/>
    </location>
</feature>
<feature type="region of interest" description="Disordered" evidence="3">
    <location>
        <begin position="1"/>
        <end position="70"/>
    </location>
</feature>
<accession>A0A7D9INN3</accession>
<feature type="compositionally biased region" description="Basic and acidic residues" evidence="3">
    <location>
        <begin position="307"/>
        <end position="343"/>
    </location>
</feature>
<dbReference type="Pfam" id="PF05178">
    <property type="entry name" value="Kri1"/>
    <property type="match status" value="1"/>
</dbReference>
<feature type="compositionally biased region" description="Basic and acidic residues" evidence="3">
    <location>
        <begin position="149"/>
        <end position="163"/>
    </location>
</feature>
<dbReference type="GO" id="GO:0030686">
    <property type="term" value="C:90S preribosome"/>
    <property type="evidence" value="ECO:0007669"/>
    <property type="project" value="TreeGrafter"/>
</dbReference>
<evidence type="ECO:0000313" key="4">
    <source>
        <dbReference type="EMBL" id="CAB4012919.1"/>
    </source>
</evidence>
<dbReference type="Proteomes" id="UP001152795">
    <property type="component" value="Unassembled WGS sequence"/>
</dbReference>
<gene>
    <name evidence="4" type="ORF">PACLA_8A031056</name>
</gene>
<dbReference type="GO" id="GO:0000447">
    <property type="term" value="P:endonucleolytic cleavage in ITS1 to separate SSU-rRNA from 5.8S rRNA and LSU-rRNA from tricistronic rRNA transcript (SSU-rRNA, 5.8S rRNA, LSU-rRNA)"/>
    <property type="evidence" value="ECO:0007669"/>
    <property type="project" value="TreeGrafter"/>
</dbReference>